<evidence type="ECO:0000313" key="2">
    <source>
        <dbReference type="EMBL" id="GFH22237.1"/>
    </source>
</evidence>
<sequence>MPLQLCQNHLCLVVRASPAPAVRLKQKRFRHTACMPRASTSGCPEASTALTKYTSYLSEDEQADVLSKFVAAGFVGAKQKMVPRLSNQELECIGIQPQLVRSTLLQAFVDGGPGKTILLVDSEGTEEQLRFRRKEDFNRWLHLNTLVELLPNGVKQVVAAWEHLEDGGRRAATSRQPATRPSAECPGSSRCHQKEPGAASSTGVAEPCDWLYWQQRAAATAEEAQGKKRHRWRIHGHHGRLASYKLVCTSDP</sequence>
<evidence type="ECO:0000256" key="1">
    <source>
        <dbReference type="SAM" id="MobiDB-lite"/>
    </source>
</evidence>
<evidence type="ECO:0000313" key="3">
    <source>
        <dbReference type="Proteomes" id="UP000485058"/>
    </source>
</evidence>
<comment type="caution">
    <text evidence="2">The sequence shown here is derived from an EMBL/GenBank/DDBJ whole genome shotgun (WGS) entry which is preliminary data.</text>
</comment>
<protein>
    <submittedName>
        <fullName evidence="2">Uncharacterized protein</fullName>
    </submittedName>
</protein>
<name>A0A699ZHP0_HAELA</name>
<accession>A0A699ZHP0</accession>
<proteinExistence type="predicted"/>
<dbReference type="Proteomes" id="UP000485058">
    <property type="component" value="Unassembled WGS sequence"/>
</dbReference>
<reference evidence="2 3" key="1">
    <citation type="submission" date="2020-02" db="EMBL/GenBank/DDBJ databases">
        <title>Draft genome sequence of Haematococcus lacustris strain NIES-144.</title>
        <authorList>
            <person name="Morimoto D."/>
            <person name="Nakagawa S."/>
            <person name="Yoshida T."/>
            <person name="Sawayama S."/>
        </authorList>
    </citation>
    <scope>NUCLEOTIDE SEQUENCE [LARGE SCALE GENOMIC DNA]</scope>
    <source>
        <strain evidence="2 3">NIES-144</strain>
    </source>
</reference>
<keyword evidence="3" id="KW-1185">Reference proteome</keyword>
<gene>
    <name evidence="2" type="ORF">HaLaN_19668</name>
</gene>
<dbReference type="AlphaFoldDB" id="A0A699ZHP0"/>
<feature type="region of interest" description="Disordered" evidence="1">
    <location>
        <begin position="168"/>
        <end position="199"/>
    </location>
</feature>
<dbReference type="EMBL" id="BLLF01001997">
    <property type="protein sequence ID" value="GFH22237.1"/>
    <property type="molecule type" value="Genomic_DNA"/>
</dbReference>
<organism evidence="2 3">
    <name type="scientific">Haematococcus lacustris</name>
    <name type="common">Green alga</name>
    <name type="synonym">Haematococcus pluvialis</name>
    <dbReference type="NCBI Taxonomy" id="44745"/>
    <lineage>
        <taxon>Eukaryota</taxon>
        <taxon>Viridiplantae</taxon>
        <taxon>Chlorophyta</taxon>
        <taxon>core chlorophytes</taxon>
        <taxon>Chlorophyceae</taxon>
        <taxon>CS clade</taxon>
        <taxon>Chlamydomonadales</taxon>
        <taxon>Haematococcaceae</taxon>
        <taxon>Haematococcus</taxon>
    </lineage>
</organism>